<keyword evidence="2" id="KW-1185">Reference proteome</keyword>
<accession>A0ABZ2M0M5</accession>
<protein>
    <submittedName>
        <fullName evidence="1">Uncharacterized protein</fullName>
    </submittedName>
</protein>
<reference evidence="1 2" key="1">
    <citation type="submission" date="2021-12" db="EMBL/GenBank/DDBJ databases">
        <title>Discovery of the Pendulisporaceae a myxobacterial family with distinct sporulation behavior and unique specialized metabolism.</title>
        <authorList>
            <person name="Garcia R."/>
            <person name="Popoff A."/>
            <person name="Bader C.D."/>
            <person name="Loehr J."/>
            <person name="Walesch S."/>
            <person name="Walt C."/>
            <person name="Boldt J."/>
            <person name="Bunk B."/>
            <person name="Haeckl F.J.F.P.J."/>
            <person name="Gunesch A.P."/>
            <person name="Birkelbach J."/>
            <person name="Nuebel U."/>
            <person name="Pietschmann T."/>
            <person name="Bach T."/>
            <person name="Mueller R."/>
        </authorList>
    </citation>
    <scope>NUCLEOTIDE SEQUENCE [LARGE SCALE GENOMIC DNA]</scope>
    <source>
        <strain evidence="1 2">MSr11954</strain>
    </source>
</reference>
<organism evidence="1 2">
    <name type="scientific">Pendulispora albinea</name>
    <dbReference type="NCBI Taxonomy" id="2741071"/>
    <lineage>
        <taxon>Bacteria</taxon>
        <taxon>Pseudomonadati</taxon>
        <taxon>Myxococcota</taxon>
        <taxon>Myxococcia</taxon>
        <taxon>Myxococcales</taxon>
        <taxon>Sorangiineae</taxon>
        <taxon>Pendulisporaceae</taxon>
        <taxon>Pendulispora</taxon>
    </lineage>
</organism>
<name>A0ABZ2M0M5_9BACT</name>
<dbReference type="RefSeq" id="WP_394826310.1">
    <property type="nucleotide sequence ID" value="NZ_CP089984.1"/>
</dbReference>
<gene>
    <name evidence="1" type="ORF">LZC94_05245</name>
</gene>
<dbReference type="EMBL" id="CP089984">
    <property type="protein sequence ID" value="WXB16683.1"/>
    <property type="molecule type" value="Genomic_DNA"/>
</dbReference>
<dbReference type="Proteomes" id="UP001370348">
    <property type="component" value="Chromosome"/>
</dbReference>
<sequence>MMNTLFHEKAFAEAWADPRNTRYELPALDVNRVLSERYRLGKPLLFTRTMLWTMETRKARRPDLYIPYVVAEGSADAWDDHQAPDGADIFVRKSQQRLWTMPEKYTLVIEQTRLNHVEQKVTFIGAAEYPDRDGQTLRVTAEQPIFHVVHGVIGEEDRPLNTWFIVHLTDAPDDALLAPFRKQAADPYLPGYIEIFIRNDLGIELVRR</sequence>
<evidence type="ECO:0000313" key="1">
    <source>
        <dbReference type="EMBL" id="WXB16683.1"/>
    </source>
</evidence>
<proteinExistence type="predicted"/>
<evidence type="ECO:0000313" key="2">
    <source>
        <dbReference type="Proteomes" id="UP001370348"/>
    </source>
</evidence>